<dbReference type="InterPro" id="IPR036397">
    <property type="entry name" value="RNaseH_sf"/>
</dbReference>
<reference evidence="1 2" key="1">
    <citation type="journal article" date="2010" name="Science">
        <title>Genomic comparison of the ants Camponotus floridanus and Harpegnathos saltator.</title>
        <authorList>
            <person name="Bonasio R."/>
            <person name="Zhang G."/>
            <person name="Ye C."/>
            <person name="Mutti N.S."/>
            <person name="Fang X."/>
            <person name="Qin N."/>
            <person name="Donahue G."/>
            <person name="Yang P."/>
            <person name="Li Q."/>
            <person name="Li C."/>
            <person name="Zhang P."/>
            <person name="Huang Z."/>
            <person name="Berger S.L."/>
            <person name="Reinberg D."/>
            <person name="Wang J."/>
            <person name="Liebig J."/>
        </authorList>
    </citation>
    <scope>NUCLEOTIDE SEQUENCE [LARGE SCALE GENOMIC DNA]</scope>
    <source>
        <strain evidence="1 2">R22 G/1</strain>
    </source>
</reference>
<sequence length="66" mass="8059">RRMTFCQWATQQIIDDDNFFNNVLFNDEATFESTGILNCRNSHYWSPINLHWMQEVEHQHRWSVTV</sequence>
<dbReference type="PANTHER" id="PTHR47326">
    <property type="entry name" value="TRANSPOSABLE ELEMENT TC3 TRANSPOSASE-LIKE PROTEIN"/>
    <property type="match status" value="1"/>
</dbReference>
<organism evidence="2">
    <name type="scientific">Harpegnathos saltator</name>
    <name type="common">Jerdon's jumping ant</name>
    <dbReference type="NCBI Taxonomy" id="610380"/>
    <lineage>
        <taxon>Eukaryota</taxon>
        <taxon>Metazoa</taxon>
        <taxon>Ecdysozoa</taxon>
        <taxon>Arthropoda</taxon>
        <taxon>Hexapoda</taxon>
        <taxon>Insecta</taxon>
        <taxon>Pterygota</taxon>
        <taxon>Neoptera</taxon>
        <taxon>Endopterygota</taxon>
        <taxon>Hymenoptera</taxon>
        <taxon>Apocrita</taxon>
        <taxon>Aculeata</taxon>
        <taxon>Formicoidea</taxon>
        <taxon>Formicidae</taxon>
        <taxon>Ponerinae</taxon>
        <taxon>Ponerini</taxon>
        <taxon>Harpegnathos</taxon>
    </lineage>
</organism>
<dbReference type="InParanoid" id="E2BNC0"/>
<dbReference type="PANTHER" id="PTHR47326:SF1">
    <property type="entry name" value="HTH PSQ-TYPE DOMAIN-CONTAINING PROTEIN"/>
    <property type="match status" value="1"/>
</dbReference>
<dbReference type="EMBL" id="GL449386">
    <property type="protein sequence ID" value="EFN82809.1"/>
    <property type="molecule type" value="Genomic_DNA"/>
</dbReference>
<accession>E2BNC0</accession>
<keyword evidence="2" id="KW-1185">Reference proteome</keyword>
<dbReference type="GO" id="GO:0003676">
    <property type="term" value="F:nucleic acid binding"/>
    <property type="evidence" value="ECO:0007669"/>
    <property type="project" value="InterPro"/>
</dbReference>
<gene>
    <name evidence="1" type="ORF">EAI_10129</name>
</gene>
<proteinExistence type="predicted"/>
<protein>
    <submittedName>
        <fullName evidence="1">Uncharacterized protein</fullName>
    </submittedName>
</protein>
<evidence type="ECO:0000313" key="1">
    <source>
        <dbReference type="EMBL" id="EFN82809.1"/>
    </source>
</evidence>
<dbReference type="Proteomes" id="UP000008237">
    <property type="component" value="Unassembled WGS sequence"/>
</dbReference>
<feature type="non-terminal residue" evidence="1">
    <location>
        <position position="1"/>
    </location>
</feature>
<evidence type="ECO:0000313" key="2">
    <source>
        <dbReference type="Proteomes" id="UP000008237"/>
    </source>
</evidence>
<dbReference type="AlphaFoldDB" id="E2BNC0"/>
<name>E2BNC0_HARSA</name>
<dbReference type="Gene3D" id="3.30.420.10">
    <property type="entry name" value="Ribonuclease H-like superfamily/Ribonuclease H"/>
    <property type="match status" value="1"/>
</dbReference>
<feature type="non-terminal residue" evidence="1">
    <location>
        <position position="66"/>
    </location>
</feature>